<dbReference type="InterPro" id="IPR008160">
    <property type="entry name" value="Collagen"/>
</dbReference>
<name>A0A913YCX8_EXADI</name>
<dbReference type="EnsemblMetazoa" id="XM_028657027.1">
    <property type="protein sequence ID" value="XP_028512828.1"/>
    <property type="gene ID" value="LOC110231853"/>
</dbReference>
<dbReference type="PROSITE" id="PS51406">
    <property type="entry name" value="FIBRINOGEN_C_2"/>
    <property type="match status" value="1"/>
</dbReference>
<keyword evidence="2" id="KW-0964">Secreted</keyword>
<feature type="domain" description="Fibrinogen C-terminal" evidence="6">
    <location>
        <begin position="451"/>
        <end position="667"/>
    </location>
</feature>
<dbReference type="PANTHER" id="PTHR19143:SF458">
    <property type="entry name" value="FIBRINOGEN C-TERMINAL DOMAIN-CONTAINING PROTEIN-RELATED"/>
    <property type="match status" value="1"/>
</dbReference>
<dbReference type="Pfam" id="PF01391">
    <property type="entry name" value="Collagen"/>
    <property type="match status" value="1"/>
</dbReference>
<dbReference type="RefSeq" id="XP_028512828.1">
    <property type="nucleotide sequence ID" value="XM_028657027.1"/>
</dbReference>
<dbReference type="Gene3D" id="2.60.40.10">
    <property type="entry name" value="Immunoglobulins"/>
    <property type="match status" value="3"/>
</dbReference>
<proteinExistence type="predicted"/>
<dbReference type="InterPro" id="IPR003598">
    <property type="entry name" value="Ig_sub2"/>
</dbReference>
<feature type="domain" description="Ig-like" evidence="5">
    <location>
        <begin position="190"/>
        <end position="276"/>
    </location>
</feature>
<evidence type="ECO:0000256" key="4">
    <source>
        <dbReference type="SAM" id="MobiDB-lite"/>
    </source>
</evidence>
<feature type="compositionally biased region" description="Basic residues" evidence="4">
    <location>
        <begin position="150"/>
        <end position="159"/>
    </location>
</feature>
<evidence type="ECO:0000256" key="1">
    <source>
        <dbReference type="ARBA" id="ARBA00004498"/>
    </source>
</evidence>
<protein>
    <submittedName>
        <fullName evidence="7">Uncharacterized protein</fullName>
    </submittedName>
</protein>
<accession>A0A913YCX8</accession>
<keyword evidence="3" id="KW-1015">Disulfide bond</keyword>
<dbReference type="OrthoDB" id="6038967at2759"/>
<dbReference type="InterPro" id="IPR002181">
    <property type="entry name" value="Fibrinogen_a/b/g_C_dom"/>
</dbReference>
<dbReference type="InterPro" id="IPR014716">
    <property type="entry name" value="Fibrinogen_a/b/g_C_1"/>
</dbReference>
<comment type="subcellular location">
    <subcellularLocation>
        <location evidence="1">Secreted</location>
        <location evidence="1">Extracellular space</location>
        <location evidence="1">Extracellular matrix</location>
    </subcellularLocation>
</comment>
<feature type="region of interest" description="Disordered" evidence="4">
    <location>
        <begin position="129"/>
        <end position="187"/>
    </location>
</feature>
<dbReference type="KEGG" id="epa:110231853"/>
<evidence type="ECO:0000256" key="3">
    <source>
        <dbReference type="ARBA" id="ARBA00023157"/>
    </source>
</evidence>
<dbReference type="CDD" id="cd00087">
    <property type="entry name" value="FReD"/>
    <property type="match status" value="1"/>
</dbReference>
<evidence type="ECO:0000256" key="2">
    <source>
        <dbReference type="ARBA" id="ARBA00022530"/>
    </source>
</evidence>
<dbReference type="InterPro" id="IPR007110">
    <property type="entry name" value="Ig-like_dom"/>
</dbReference>
<evidence type="ECO:0000313" key="7">
    <source>
        <dbReference type="EnsemblMetazoa" id="XP_028512828.1"/>
    </source>
</evidence>
<dbReference type="SMART" id="SM00409">
    <property type="entry name" value="IG"/>
    <property type="match status" value="3"/>
</dbReference>
<dbReference type="SMART" id="SM00186">
    <property type="entry name" value="FBG"/>
    <property type="match status" value="1"/>
</dbReference>
<dbReference type="Pfam" id="PF00147">
    <property type="entry name" value="Fibrinogen_C"/>
    <property type="match status" value="1"/>
</dbReference>
<feature type="domain" description="Ig-like" evidence="5">
    <location>
        <begin position="279"/>
        <end position="358"/>
    </location>
</feature>
<dbReference type="NCBIfam" id="NF040941">
    <property type="entry name" value="GGGWT_bact"/>
    <property type="match status" value="1"/>
</dbReference>
<dbReference type="InterPro" id="IPR050373">
    <property type="entry name" value="Fibrinogen_C-term_domain"/>
</dbReference>
<dbReference type="Pfam" id="PF13927">
    <property type="entry name" value="Ig_3"/>
    <property type="match status" value="3"/>
</dbReference>
<evidence type="ECO:0000313" key="8">
    <source>
        <dbReference type="Proteomes" id="UP000887567"/>
    </source>
</evidence>
<dbReference type="GO" id="GO:0005615">
    <property type="term" value="C:extracellular space"/>
    <property type="evidence" value="ECO:0007669"/>
    <property type="project" value="TreeGrafter"/>
</dbReference>
<reference evidence="7" key="1">
    <citation type="submission" date="2022-11" db="UniProtKB">
        <authorList>
            <consortium name="EnsemblMetazoa"/>
        </authorList>
    </citation>
    <scope>IDENTIFICATION</scope>
</reference>
<dbReference type="SUPFAM" id="SSF56496">
    <property type="entry name" value="Fibrinogen C-terminal domain-like"/>
    <property type="match status" value="1"/>
</dbReference>
<dbReference type="CDD" id="cd00096">
    <property type="entry name" value="Ig"/>
    <property type="match status" value="1"/>
</dbReference>
<dbReference type="GeneID" id="110231853"/>
<sequence length="667" mass="73932">MTEKVVYSGYFSKNTVIITLMTVLCCTEFVRIELKLKELQDISQLKFSEEMTSTRDGKNFANIENHVVSTSRAGKITQRRKRDLFQRPLKSSRFSLSAVNKTQEYFSLIDDKLTRLLSNQQSVKTCTQICPAGPAGKRGRRGPQGPPGKQGKRGKRGSRGFKGVPGLNGAPGPRGLPGPKGEPGPSLATPTVMVSPPVLIVNESYTAILHCAASGYPKPVISWRKANGTLPLERSFNDNSGRFEIKNVTLNDSGTFYCKASNILGKADAASSLKVYSNPRITLNKGPIYVKIDDNVTLPVCQVTGNPKPKVTWYKSVGSLPRQRASIVDGHLTLFKTNKDDSGTYLCRAENLLGSAVSSLFLVVVKLPAFVTKPLASYCPKSGSRVLLNCSAKGDPKPVISWSKENGNLPAGRYEIRDGSLIINNYNPNTDVGVYVCSATSAVVFHITIRSTLAKCAKDCYEFYKNGERSNGVYTVKPDDGVLFQVYCDMTTDGGGWTVFQRRKDGSVDFYRNWKDYKKGFGNLNGEFWLGNDYLHRLTAQKKQILRVELDDWEGNGVYAKYDSFSIGEESDKYRLNLGSYSGTAGDSLSSHLGQPFTTKDRDNDKYGGNCAVQFKGAWWYAGCHRSNLNGLYHHGKHKSYADGVNWYQWKGHYYSAKRAEMKIRPV</sequence>
<dbReference type="InterPro" id="IPR036056">
    <property type="entry name" value="Fibrinogen-like_C"/>
</dbReference>
<dbReference type="SMART" id="SM00408">
    <property type="entry name" value="IGc2"/>
    <property type="match status" value="3"/>
</dbReference>
<dbReference type="PROSITE" id="PS50835">
    <property type="entry name" value="IG_LIKE"/>
    <property type="match status" value="3"/>
</dbReference>
<dbReference type="Proteomes" id="UP000887567">
    <property type="component" value="Unplaced"/>
</dbReference>
<feature type="domain" description="Ig-like" evidence="5">
    <location>
        <begin position="368"/>
        <end position="448"/>
    </location>
</feature>
<dbReference type="InterPro" id="IPR003599">
    <property type="entry name" value="Ig_sub"/>
</dbReference>
<dbReference type="InterPro" id="IPR020837">
    <property type="entry name" value="Fibrinogen_CS"/>
</dbReference>
<dbReference type="InterPro" id="IPR036179">
    <property type="entry name" value="Ig-like_dom_sf"/>
</dbReference>
<dbReference type="Gene3D" id="3.90.215.10">
    <property type="entry name" value="Gamma Fibrinogen, chain A, domain 1"/>
    <property type="match status" value="1"/>
</dbReference>
<keyword evidence="8" id="KW-1185">Reference proteome</keyword>
<dbReference type="FunFam" id="3.90.215.10:FF:000001">
    <property type="entry name" value="Tenascin isoform 1"/>
    <property type="match status" value="1"/>
</dbReference>
<dbReference type="SUPFAM" id="SSF48726">
    <property type="entry name" value="Immunoglobulin"/>
    <property type="match status" value="3"/>
</dbReference>
<dbReference type="AlphaFoldDB" id="A0A913YCX8"/>
<evidence type="ECO:0000259" key="5">
    <source>
        <dbReference type="PROSITE" id="PS50835"/>
    </source>
</evidence>
<evidence type="ECO:0000259" key="6">
    <source>
        <dbReference type="PROSITE" id="PS51406"/>
    </source>
</evidence>
<dbReference type="PROSITE" id="PS00514">
    <property type="entry name" value="FIBRINOGEN_C_1"/>
    <property type="match status" value="1"/>
</dbReference>
<dbReference type="PANTHER" id="PTHR19143">
    <property type="entry name" value="FIBRINOGEN/TENASCIN/ANGIOPOEITIN"/>
    <property type="match status" value="1"/>
</dbReference>
<keyword evidence="2" id="KW-0272">Extracellular matrix</keyword>
<organism evidence="7 8">
    <name type="scientific">Exaiptasia diaphana</name>
    <name type="common">Tropical sea anemone</name>
    <name type="synonym">Aiptasia pulchella</name>
    <dbReference type="NCBI Taxonomy" id="2652724"/>
    <lineage>
        <taxon>Eukaryota</taxon>
        <taxon>Metazoa</taxon>
        <taxon>Cnidaria</taxon>
        <taxon>Anthozoa</taxon>
        <taxon>Hexacorallia</taxon>
        <taxon>Actiniaria</taxon>
        <taxon>Aiptasiidae</taxon>
        <taxon>Exaiptasia</taxon>
    </lineage>
</organism>
<dbReference type="InterPro" id="IPR013783">
    <property type="entry name" value="Ig-like_fold"/>
</dbReference>